<name>A0AAN1ENX7_RHIET</name>
<dbReference type="NCBIfam" id="NF004625">
    <property type="entry name" value="PRK05965.1"/>
    <property type="match status" value="1"/>
</dbReference>
<geneLocation type="plasmid" evidence="8">
    <name>pretnxc12e</name>
</geneLocation>
<dbReference type="EMBL" id="CP020911">
    <property type="protein sequence ID" value="ARQ14081.1"/>
    <property type="molecule type" value="Genomic_DNA"/>
</dbReference>
<dbReference type="InterPro" id="IPR015424">
    <property type="entry name" value="PyrdxlP-dep_Trfase"/>
</dbReference>
<comment type="similarity">
    <text evidence="2 6">Belongs to the class-III pyridoxal-phosphate-dependent aminotransferase family.</text>
</comment>
<dbReference type="PANTHER" id="PTHR43094:SF1">
    <property type="entry name" value="AMINOTRANSFERASE CLASS-III"/>
    <property type="match status" value="1"/>
</dbReference>
<dbReference type="AlphaFoldDB" id="A0AAN1ENX7"/>
<dbReference type="Gene3D" id="3.40.640.10">
    <property type="entry name" value="Type I PLP-dependent aspartate aminotransferase-like (Major domain)"/>
    <property type="match status" value="1"/>
</dbReference>
<dbReference type="Proteomes" id="UP000194159">
    <property type="component" value="Plasmid pRetNXC12e"/>
</dbReference>
<dbReference type="CDD" id="cd00610">
    <property type="entry name" value="OAT_like"/>
    <property type="match status" value="1"/>
</dbReference>
<dbReference type="Pfam" id="PF00202">
    <property type="entry name" value="Aminotran_3"/>
    <property type="match status" value="1"/>
</dbReference>
<evidence type="ECO:0000313" key="8">
    <source>
        <dbReference type="Proteomes" id="UP000194159"/>
    </source>
</evidence>
<accession>A0AAN1ENX7</accession>
<dbReference type="PIRSF" id="PIRSF000521">
    <property type="entry name" value="Transaminase_4ab_Lys_Orn"/>
    <property type="match status" value="1"/>
</dbReference>
<dbReference type="GO" id="GO:0008483">
    <property type="term" value="F:transaminase activity"/>
    <property type="evidence" value="ECO:0007669"/>
    <property type="project" value="UniProtKB-KW"/>
</dbReference>
<evidence type="ECO:0000256" key="2">
    <source>
        <dbReference type="ARBA" id="ARBA00008954"/>
    </source>
</evidence>
<reference evidence="7 8" key="1">
    <citation type="submission" date="2017-04" db="EMBL/GenBank/DDBJ databases">
        <title>Complete genome sequences of Rhizobium genomic linages associated to common bean (phaseolus vulgaris).</title>
        <authorList>
            <person name="Santamaria R.I."/>
            <person name="Bustos P."/>
            <person name="Perez-Carrascal O."/>
            <person name="Martinez-Flores I."/>
            <person name="Juarez S."/>
            <person name="Lozano L."/>
            <person name="Miranda F."/>
            <person name="Vinuesa P."/>
            <person name="Martinez-Romero E."/>
            <person name="Cevallos M.A."/>
            <person name="Romero D."/>
            <person name="Davila G."/>
            <person name="Gonzalez V."/>
        </authorList>
    </citation>
    <scope>NUCLEOTIDE SEQUENCE [LARGE SCALE GENOMIC DNA]</scope>
    <source>
        <strain evidence="7 8">NXC12</strain>
        <plasmid evidence="8">pretnxc12e</plasmid>
    </source>
</reference>
<dbReference type="RefSeq" id="WP_086084294.1">
    <property type="nucleotide sequence ID" value="NZ_CP020911.1"/>
</dbReference>
<comment type="cofactor">
    <cofactor evidence="1">
        <name>pyridoxal 5'-phosphate</name>
        <dbReference type="ChEBI" id="CHEBI:597326"/>
    </cofactor>
</comment>
<proteinExistence type="inferred from homology"/>
<dbReference type="GO" id="GO:0030170">
    <property type="term" value="F:pyridoxal phosphate binding"/>
    <property type="evidence" value="ECO:0007669"/>
    <property type="project" value="InterPro"/>
</dbReference>
<keyword evidence="5 6" id="KW-0663">Pyridoxal phosphate</keyword>
<dbReference type="InterPro" id="IPR015422">
    <property type="entry name" value="PyrdxlP-dep_Trfase_small"/>
</dbReference>
<evidence type="ECO:0000256" key="5">
    <source>
        <dbReference type="ARBA" id="ARBA00022898"/>
    </source>
</evidence>
<dbReference type="InterPro" id="IPR015421">
    <property type="entry name" value="PyrdxlP-dep_Trfase_major"/>
</dbReference>
<dbReference type="Gene3D" id="3.90.1150.10">
    <property type="entry name" value="Aspartate Aminotransferase, domain 1"/>
    <property type="match status" value="1"/>
</dbReference>
<evidence type="ECO:0000256" key="6">
    <source>
        <dbReference type="RuleBase" id="RU003560"/>
    </source>
</evidence>
<sequence>MYANSLIELDRAHLIHPVASYRSHEKHGVRVLASAKGATVTDASGKQLIDGFAGLWCVNAGYGHESIVEAAARQMRELPYATAYFGLGSEPAIRLASELADRAPGDLNHVYFTLGGSDAVDSTIRFIRYYWNARGRPERDQFISVEQGYHGSSTAGAGLTALPAFHAGFGLPFDWQHKIPSHYAYRNPVGEDPQAIIEASLAALKSKVEAIGPERVAAFYVEPIQGSGGVLVPPKGWVKAMREFCRAHDILFVADEVITGFGRTGPLFACSEEEVVPDFMTTAKGLTSGYVPMGAVFMADHVYETIAEGAGTTAIGHGYTYSAHPVSAAVGLEVLKLYENGLFDNGVKAGARLMQGLQSLRDHPLVGDVRGRGMLAAVELVVDKSNKTPLPASAEPARRIFDRAWENGLVIRAFANGVLGYAPPLCCTETEIDAIVERTRITLDETLEDPDVRRALRV</sequence>
<evidence type="ECO:0000313" key="7">
    <source>
        <dbReference type="EMBL" id="ARQ14081.1"/>
    </source>
</evidence>
<dbReference type="InterPro" id="IPR005814">
    <property type="entry name" value="Aminotrans_3"/>
</dbReference>
<evidence type="ECO:0000256" key="3">
    <source>
        <dbReference type="ARBA" id="ARBA00022576"/>
    </source>
</evidence>
<dbReference type="PROSITE" id="PS00600">
    <property type="entry name" value="AA_TRANSFER_CLASS_3"/>
    <property type="match status" value="1"/>
</dbReference>
<dbReference type="SUPFAM" id="SSF53383">
    <property type="entry name" value="PLP-dependent transferases"/>
    <property type="match status" value="1"/>
</dbReference>
<dbReference type="InterPro" id="IPR049704">
    <property type="entry name" value="Aminotrans_3_PPA_site"/>
</dbReference>
<dbReference type="FunFam" id="3.40.640.10:FF:000014">
    <property type="entry name" value="Adenosylmethionine-8-amino-7-oxononanoate aminotransferase, probable"/>
    <property type="match status" value="1"/>
</dbReference>
<gene>
    <name evidence="7" type="ORF">NXC12_PE00486</name>
</gene>
<evidence type="ECO:0000256" key="4">
    <source>
        <dbReference type="ARBA" id="ARBA00022679"/>
    </source>
</evidence>
<keyword evidence="4" id="KW-0808">Transferase</keyword>
<keyword evidence="7" id="KW-0614">Plasmid</keyword>
<protein>
    <submittedName>
        <fullName evidence="7">Aminotransferase family protein</fullName>
    </submittedName>
</protein>
<organism evidence="7 8">
    <name type="scientific">Rhizobium etli</name>
    <dbReference type="NCBI Taxonomy" id="29449"/>
    <lineage>
        <taxon>Bacteria</taxon>
        <taxon>Pseudomonadati</taxon>
        <taxon>Pseudomonadota</taxon>
        <taxon>Alphaproteobacteria</taxon>
        <taxon>Hyphomicrobiales</taxon>
        <taxon>Rhizobiaceae</taxon>
        <taxon>Rhizobium/Agrobacterium group</taxon>
        <taxon>Rhizobium</taxon>
    </lineage>
</organism>
<dbReference type="PANTHER" id="PTHR43094">
    <property type="entry name" value="AMINOTRANSFERASE"/>
    <property type="match status" value="1"/>
</dbReference>
<evidence type="ECO:0000256" key="1">
    <source>
        <dbReference type="ARBA" id="ARBA00001933"/>
    </source>
</evidence>
<keyword evidence="3 7" id="KW-0032">Aminotransferase</keyword>